<protein>
    <recommendedName>
        <fullName evidence="4">Ig-like domain-containing protein</fullName>
    </recommendedName>
</protein>
<dbReference type="RefSeq" id="WP_378054799.1">
    <property type="nucleotide sequence ID" value="NZ_JBHSIS010000002.1"/>
</dbReference>
<evidence type="ECO:0000313" key="2">
    <source>
        <dbReference type="EMBL" id="MFC4852846.1"/>
    </source>
</evidence>
<name>A0ABV9RX09_9PSEU</name>
<keyword evidence="1" id="KW-0732">Signal</keyword>
<evidence type="ECO:0008006" key="4">
    <source>
        <dbReference type="Google" id="ProtNLM"/>
    </source>
</evidence>
<feature type="chain" id="PRO_5045062835" description="Ig-like domain-containing protein" evidence="1">
    <location>
        <begin position="21"/>
        <end position="283"/>
    </location>
</feature>
<proteinExistence type="predicted"/>
<evidence type="ECO:0000256" key="1">
    <source>
        <dbReference type="SAM" id="SignalP"/>
    </source>
</evidence>
<dbReference type="EMBL" id="JBHSIS010000002">
    <property type="protein sequence ID" value="MFC4852846.1"/>
    <property type="molecule type" value="Genomic_DNA"/>
</dbReference>
<reference evidence="3" key="1">
    <citation type="journal article" date="2019" name="Int. J. Syst. Evol. Microbiol.">
        <title>The Global Catalogue of Microorganisms (GCM) 10K type strain sequencing project: providing services to taxonomists for standard genome sequencing and annotation.</title>
        <authorList>
            <consortium name="The Broad Institute Genomics Platform"/>
            <consortium name="The Broad Institute Genome Sequencing Center for Infectious Disease"/>
            <person name="Wu L."/>
            <person name="Ma J."/>
        </authorList>
    </citation>
    <scope>NUCLEOTIDE SEQUENCE [LARGE SCALE GENOMIC DNA]</scope>
    <source>
        <strain evidence="3">ZS-22-S1</strain>
    </source>
</reference>
<sequence>MSILRLLSAFLLAVAGTAAAAHTPAAAAVPGLELAWSAPATPSSATTRIAAAGCPTGKRVVGAFAFTSGNTRDVVITGLIPTTNSVIALASEDQDGTDDNWQLTVQAMCASPLPGQTIVTTSSAYTSANKQVTATCPAGTRMLTGGWNLNGSDGEVFLNQVAPAADLSRMSVTGMEDQDGMADTWRLTTHAVCADPLPGLFTRTATSAADSADKSVVIVCDPGQQRLSAGWSLIGSGAGSPAGQVQARPGSAGTGWYELAAVEDDDGYSGHWFATARIICVTI</sequence>
<organism evidence="2 3">
    <name type="scientific">Actinophytocola glycyrrhizae</name>
    <dbReference type="NCBI Taxonomy" id="2044873"/>
    <lineage>
        <taxon>Bacteria</taxon>
        <taxon>Bacillati</taxon>
        <taxon>Actinomycetota</taxon>
        <taxon>Actinomycetes</taxon>
        <taxon>Pseudonocardiales</taxon>
        <taxon>Pseudonocardiaceae</taxon>
    </lineage>
</organism>
<dbReference type="Proteomes" id="UP001595859">
    <property type="component" value="Unassembled WGS sequence"/>
</dbReference>
<comment type="caution">
    <text evidence="2">The sequence shown here is derived from an EMBL/GenBank/DDBJ whole genome shotgun (WGS) entry which is preliminary data.</text>
</comment>
<feature type="signal peptide" evidence="1">
    <location>
        <begin position="1"/>
        <end position="20"/>
    </location>
</feature>
<evidence type="ECO:0000313" key="3">
    <source>
        <dbReference type="Proteomes" id="UP001595859"/>
    </source>
</evidence>
<accession>A0ABV9RX09</accession>
<keyword evidence="3" id="KW-1185">Reference proteome</keyword>
<gene>
    <name evidence="2" type="ORF">ACFPCV_04960</name>
</gene>